<dbReference type="KEGG" id="pstg:E8M01_21045"/>
<evidence type="ECO:0000313" key="3">
    <source>
        <dbReference type="EMBL" id="QCI66496.1"/>
    </source>
</evidence>
<organism evidence="3 4">
    <name type="scientific">Phreatobacter stygius</name>
    <dbReference type="NCBI Taxonomy" id="1940610"/>
    <lineage>
        <taxon>Bacteria</taxon>
        <taxon>Pseudomonadati</taxon>
        <taxon>Pseudomonadota</taxon>
        <taxon>Alphaproteobacteria</taxon>
        <taxon>Hyphomicrobiales</taxon>
        <taxon>Phreatobacteraceae</taxon>
        <taxon>Phreatobacter</taxon>
    </lineage>
</organism>
<feature type="transmembrane region" description="Helical" evidence="1">
    <location>
        <begin position="354"/>
        <end position="375"/>
    </location>
</feature>
<feature type="transmembrane region" description="Helical" evidence="1">
    <location>
        <begin position="387"/>
        <end position="402"/>
    </location>
</feature>
<dbReference type="InterPro" id="IPR002823">
    <property type="entry name" value="DUF112_TM"/>
</dbReference>
<name>A0A4D7BAI0_9HYPH</name>
<feature type="transmembrane region" description="Helical" evidence="1">
    <location>
        <begin position="431"/>
        <end position="449"/>
    </location>
</feature>
<feature type="transmembrane region" description="Helical" evidence="1">
    <location>
        <begin position="469"/>
        <end position="488"/>
    </location>
</feature>
<accession>A0A4D7BAI0</accession>
<keyword evidence="4" id="KW-1185">Reference proteome</keyword>
<keyword evidence="1" id="KW-0812">Transmembrane</keyword>
<keyword evidence="1" id="KW-1133">Transmembrane helix</keyword>
<evidence type="ECO:0000256" key="1">
    <source>
        <dbReference type="SAM" id="Phobius"/>
    </source>
</evidence>
<feature type="transmembrane region" description="Helical" evidence="1">
    <location>
        <begin position="166"/>
        <end position="185"/>
    </location>
</feature>
<gene>
    <name evidence="3" type="ORF">E8M01_21045</name>
</gene>
<dbReference type="EMBL" id="CP039690">
    <property type="protein sequence ID" value="QCI66496.1"/>
    <property type="molecule type" value="Genomic_DNA"/>
</dbReference>
<evidence type="ECO:0000259" key="2">
    <source>
        <dbReference type="Pfam" id="PF01970"/>
    </source>
</evidence>
<feature type="transmembrane region" description="Helical" evidence="1">
    <location>
        <begin position="135"/>
        <end position="159"/>
    </location>
</feature>
<reference evidence="3 4" key="1">
    <citation type="submission" date="2019-04" db="EMBL/GenBank/DDBJ databases">
        <title>Phreatobacter aquaticus sp. nov.</title>
        <authorList>
            <person name="Choi A."/>
        </authorList>
    </citation>
    <scope>NUCLEOTIDE SEQUENCE [LARGE SCALE GENOMIC DNA]</scope>
    <source>
        <strain evidence="3 4">KCTC 52518</strain>
    </source>
</reference>
<keyword evidence="1" id="KW-0472">Membrane</keyword>
<feature type="domain" description="DUF112" evidence="2">
    <location>
        <begin position="17"/>
        <end position="436"/>
    </location>
</feature>
<feature type="transmembrane region" description="Helical" evidence="1">
    <location>
        <begin position="49"/>
        <end position="70"/>
    </location>
</feature>
<protein>
    <submittedName>
        <fullName evidence="3">C4-dicarboxylate ABC transporter permease</fullName>
    </submittedName>
</protein>
<dbReference type="PANTHER" id="PTHR35342">
    <property type="entry name" value="TRICARBOXYLIC TRANSPORT PROTEIN"/>
    <property type="match status" value="1"/>
</dbReference>
<dbReference type="Proteomes" id="UP000298781">
    <property type="component" value="Chromosome"/>
</dbReference>
<dbReference type="PANTHER" id="PTHR35342:SF5">
    <property type="entry name" value="TRICARBOXYLIC TRANSPORT PROTEIN"/>
    <property type="match status" value="1"/>
</dbReference>
<feature type="transmembrane region" description="Helical" evidence="1">
    <location>
        <begin position="105"/>
        <end position="129"/>
    </location>
</feature>
<dbReference type="OrthoDB" id="9791872at2"/>
<proteinExistence type="predicted"/>
<dbReference type="Pfam" id="PF01970">
    <property type="entry name" value="TctA"/>
    <property type="match status" value="1"/>
</dbReference>
<dbReference type="AlphaFoldDB" id="A0A4D7BAI0"/>
<feature type="transmembrane region" description="Helical" evidence="1">
    <location>
        <begin position="197"/>
        <end position="217"/>
    </location>
</feature>
<feature type="transmembrane region" description="Helical" evidence="1">
    <location>
        <begin position="313"/>
        <end position="334"/>
    </location>
</feature>
<sequence>MSTFIEAIWMVLAPDVMLAILLSAIYGLVVGSLPGLSATMATALLVPVTFYLSPIAAVATIITASAMAIFSGDIPGCLLRIPGTPASAAYTDEAYAMTRKGQAEMALGICLWFSALGGVFGTLSLILMAPLLAEFALSFSTFEYFWLAFLGLMCATLVARSSPVKAIAAMLLGLLIACVGIENPAGTPRFTFGLTDLLGGIEVVPALVGCFAVAEVMRAMSVPEPPPLPRRKFGSILAGQWKLTKEYPVQQARGNVIGIIIGVLPGAGADMAAWVSYAMAKRFSKTPEKFGTGHPEGLIEAGASNNASLASGWVPSLLFGIPGDTITAIAIGVLYMKGLNPGPTLFTEKASSMYALYIIFMLGNIIMIPLGIIMIRLASYVLRLKRYAIMPVIVLLCAVGSFATGNNLFLVITVAAFGCIGYLMEKNGYPVAALVLGVVMGSMVEQHFITSLIKSDGSILPFFERPVSATLAAITIGLFIWPLAVWLWRKRPGQTVATA</sequence>
<feature type="transmembrane region" description="Helical" evidence="1">
    <location>
        <begin position="7"/>
        <end position="29"/>
    </location>
</feature>
<evidence type="ECO:0000313" key="4">
    <source>
        <dbReference type="Proteomes" id="UP000298781"/>
    </source>
</evidence>